<comment type="caution">
    <text evidence="2">The sequence shown here is derived from an EMBL/GenBank/DDBJ whole genome shotgun (WGS) entry which is preliminary data.</text>
</comment>
<dbReference type="AlphaFoldDB" id="A0A016WSG8"/>
<dbReference type="OrthoDB" id="10486373at2759"/>
<reference evidence="3" key="1">
    <citation type="journal article" date="2015" name="Nat. Genet.">
        <title>The genome and transcriptome of the zoonotic hookworm Ancylostoma ceylanicum identify infection-specific gene families.</title>
        <authorList>
            <person name="Schwarz E.M."/>
            <person name="Hu Y."/>
            <person name="Antoshechkin I."/>
            <person name="Miller M.M."/>
            <person name="Sternberg P.W."/>
            <person name="Aroian R.V."/>
        </authorList>
    </citation>
    <scope>NUCLEOTIDE SEQUENCE</scope>
    <source>
        <strain evidence="3">HY135</strain>
    </source>
</reference>
<accession>A0A016WSG8</accession>
<proteinExistence type="predicted"/>
<evidence type="ECO:0000313" key="2">
    <source>
        <dbReference type="EMBL" id="EYC42779.1"/>
    </source>
</evidence>
<keyword evidence="1" id="KW-0812">Transmembrane</keyword>
<gene>
    <name evidence="2" type="primary">Acey_s0518.g2817</name>
    <name evidence="2" type="ORF">Y032_0518g2817</name>
</gene>
<keyword evidence="1" id="KW-0472">Membrane</keyword>
<dbReference type="EMBL" id="JARK01000118">
    <property type="protein sequence ID" value="EYC42779.1"/>
    <property type="molecule type" value="Genomic_DNA"/>
</dbReference>
<organism evidence="2 3">
    <name type="scientific">Ancylostoma ceylanicum</name>
    <dbReference type="NCBI Taxonomy" id="53326"/>
    <lineage>
        <taxon>Eukaryota</taxon>
        <taxon>Metazoa</taxon>
        <taxon>Ecdysozoa</taxon>
        <taxon>Nematoda</taxon>
        <taxon>Chromadorea</taxon>
        <taxon>Rhabditida</taxon>
        <taxon>Rhabditina</taxon>
        <taxon>Rhabditomorpha</taxon>
        <taxon>Strongyloidea</taxon>
        <taxon>Ancylostomatidae</taxon>
        <taxon>Ancylostomatinae</taxon>
        <taxon>Ancylostoma</taxon>
    </lineage>
</organism>
<dbReference type="Proteomes" id="UP000024635">
    <property type="component" value="Unassembled WGS sequence"/>
</dbReference>
<protein>
    <submittedName>
        <fullName evidence="2">Uncharacterized protein</fullName>
    </submittedName>
</protein>
<keyword evidence="3" id="KW-1185">Reference proteome</keyword>
<evidence type="ECO:0000313" key="3">
    <source>
        <dbReference type="Proteomes" id="UP000024635"/>
    </source>
</evidence>
<keyword evidence="1" id="KW-1133">Transmembrane helix</keyword>
<sequence>MLVRLKPKALLAIQLFCGRLVAVVIISAVIYTLVISYRNEFLNSVRKREAARNARNATIIVVTPTHRRKERIGDMLRGFGPSTNKYSMSSECADIHLYTTDSSTNGIYMALIAQTVIEYRPA</sequence>
<evidence type="ECO:0000256" key="1">
    <source>
        <dbReference type="SAM" id="Phobius"/>
    </source>
</evidence>
<feature type="transmembrane region" description="Helical" evidence="1">
    <location>
        <begin position="12"/>
        <end position="37"/>
    </location>
</feature>
<name>A0A016WSG8_9BILA</name>